<dbReference type="AlphaFoldDB" id="A0A6H5I6I9"/>
<accession>A0A6H5I6I9</accession>
<reference evidence="1 2" key="1">
    <citation type="submission" date="2020-02" db="EMBL/GenBank/DDBJ databases">
        <authorList>
            <person name="Ferguson B K."/>
        </authorList>
    </citation>
    <scope>NUCLEOTIDE SEQUENCE [LARGE SCALE GENOMIC DNA]</scope>
</reference>
<dbReference type="OrthoDB" id="7700701at2759"/>
<evidence type="ECO:0000313" key="1">
    <source>
        <dbReference type="EMBL" id="CAB0033540.1"/>
    </source>
</evidence>
<dbReference type="EMBL" id="CADCXV010000714">
    <property type="protein sequence ID" value="CAB0033540.1"/>
    <property type="molecule type" value="Genomic_DNA"/>
</dbReference>
<name>A0A6H5I6I9_9HYME</name>
<dbReference type="Proteomes" id="UP000479190">
    <property type="component" value="Unassembled WGS sequence"/>
</dbReference>
<sequence>MRSRESLVYTPVSLGPDTDDEETLVNAEVYMNDFKEPKSSTNWLMFVIEYSLNGVKGIFFCCGTNFNFVSRCRCGRCSRARVHLSYKCLKHSKNLKKFKLLGTSSWVPRLTVHLNDLLVGVPRHARCLRRETRQDVLYASYLEEATTVAWKLFRAHGSSSIRIDTIFSRVGLRLIFFCTKPPRMYYIIHITDTIEYGTRKKLSRKRSKPLVL</sequence>
<organism evidence="1 2">
    <name type="scientific">Trichogramma brassicae</name>
    <dbReference type="NCBI Taxonomy" id="86971"/>
    <lineage>
        <taxon>Eukaryota</taxon>
        <taxon>Metazoa</taxon>
        <taxon>Ecdysozoa</taxon>
        <taxon>Arthropoda</taxon>
        <taxon>Hexapoda</taxon>
        <taxon>Insecta</taxon>
        <taxon>Pterygota</taxon>
        <taxon>Neoptera</taxon>
        <taxon>Endopterygota</taxon>
        <taxon>Hymenoptera</taxon>
        <taxon>Apocrita</taxon>
        <taxon>Proctotrupomorpha</taxon>
        <taxon>Chalcidoidea</taxon>
        <taxon>Trichogrammatidae</taxon>
        <taxon>Trichogramma</taxon>
    </lineage>
</organism>
<gene>
    <name evidence="1" type="ORF">TBRA_LOCUS5441</name>
</gene>
<keyword evidence="2" id="KW-1185">Reference proteome</keyword>
<evidence type="ECO:0000313" key="2">
    <source>
        <dbReference type="Proteomes" id="UP000479190"/>
    </source>
</evidence>
<proteinExistence type="predicted"/>
<protein>
    <submittedName>
        <fullName evidence="1">Uncharacterized protein</fullName>
    </submittedName>
</protein>